<dbReference type="EMBL" id="JABXBU010000015">
    <property type="protein sequence ID" value="KAF8787824.1"/>
    <property type="molecule type" value="Genomic_DNA"/>
</dbReference>
<evidence type="ECO:0000259" key="1">
    <source>
        <dbReference type="PROSITE" id="PS50994"/>
    </source>
</evidence>
<organism evidence="2 3">
    <name type="scientific">Argiope bruennichi</name>
    <name type="common">Wasp spider</name>
    <name type="synonym">Aranea bruennichi</name>
    <dbReference type="NCBI Taxonomy" id="94029"/>
    <lineage>
        <taxon>Eukaryota</taxon>
        <taxon>Metazoa</taxon>
        <taxon>Ecdysozoa</taxon>
        <taxon>Arthropoda</taxon>
        <taxon>Chelicerata</taxon>
        <taxon>Arachnida</taxon>
        <taxon>Araneae</taxon>
        <taxon>Araneomorphae</taxon>
        <taxon>Entelegynae</taxon>
        <taxon>Araneoidea</taxon>
        <taxon>Araneidae</taxon>
        <taxon>Argiope</taxon>
    </lineage>
</organism>
<name>A0A8T0F9C8_ARGBR</name>
<dbReference type="InterPro" id="IPR036397">
    <property type="entry name" value="RNaseH_sf"/>
</dbReference>
<reference evidence="2" key="1">
    <citation type="journal article" date="2020" name="bioRxiv">
        <title>Chromosome-level reference genome of the European wasp spider Argiope bruennichi: a resource for studies on range expansion and evolutionary adaptation.</title>
        <authorList>
            <person name="Sheffer M.M."/>
            <person name="Hoppe A."/>
            <person name="Krehenwinkel H."/>
            <person name="Uhl G."/>
            <person name="Kuss A.W."/>
            <person name="Jensen L."/>
            <person name="Jensen C."/>
            <person name="Gillespie R.G."/>
            <person name="Hoff K.J."/>
            <person name="Prost S."/>
        </authorList>
    </citation>
    <scope>NUCLEOTIDE SEQUENCE</scope>
</reference>
<evidence type="ECO:0000313" key="3">
    <source>
        <dbReference type="Proteomes" id="UP000807504"/>
    </source>
</evidence>
<keyword evidence="3" id="KW-1185">Reference proteome</keyword>
<evidence type="ECO:0000313" key="2">
    <source>
        <dbReference type="EMBL" id="KAF8787824.1"/>
    </source>
</evidence>
<protein>
    <recommendedName>
        <fullName evidence="1">Integrase catalytic domain-containing protein</fullName>
    </recommendedName>
</protein>
<dbReference type="Proteomes" id="UP000807504">
    <property type="component" value="Unassembled WGS sequence"/>
</dbReference>
<dbReference type="InterPro" id="IPR001584">
    <property type="entry name" value="Integrase_cat-core"/>
</dbReference>
<dbReference type="Gene3D" id="3.30.420.10">
    <property type="entry name" value="Ribonuclease H-like superfamily/Ribonuclease H"/>
    <property type="match status" value="1"/>
</dbReference>
<sequence length="209" mass="23612">MPNCQPTYCYASGLLQQLPIPSNHLGKIVSADHIICLPETRNGNTNMLVQIDHATRYVIATPSASLAAHTVTDALYHNKILRYGPHVTARHTQRFLQKYGITQSTTPPYSPQANSIVERANGIIEISYCNDWPKKGDHKLSPIFKRTICDYTSSRASVLRDQVYNTTEQIYQGCPRTTSPPYFKRIPTNHRGKQHDEENGATEAIIKRY</sequence>
<dbReference type="AlphaFoldDB" id="A0A8T0F9C8"/>
<dbReference type="GO" id="GO:0003676">
    <property type="term" value="F:nucleic acid binding"/>
    <property type="evidence" value="ECO:0007669"/>
    <property type="project" value="InterPro"/>
</dbReference>
<dbReference type="InterPro" id="IPR012337">
    <property type="entry name" value="RNaseH-like_sf"/>
</dbReference>
<dbReference type="SUPFAM" id="SSF53098">
    <property type="entry name" value="Ribonuclease H-like"/>
    <property type="match status" value="1"/>
</dbReference>
<comment type="caution">
    <text evidence="2">The sequence shown here is derived from an EMBL/GenBank/DDBJ whole genome shotgun (WGS) entry which is preliminary data.</text>
</comment>
<accession>A0A8T0F9C8</accession>
<proteinExistence type="predicted"/>
<feature type="domain" description="Integrase catalytic" evidence="1">
    <location>
        <begin position="15"/>
        <end position="175"/>
    </location>
</feature>
<dbReference type="GO" id="GO:0015074">
    <property type="term" value="P:DNA integration"/>
    <property type="evidence" value="ECO:0007669"/>
    <property type="project" value="InterPro"/>
</dbReference>
<reference evidence="2" key="2">
    <citation type="submission" date="2020-06" db="EMBL/GenBank/DDBJ databases">
        <authorList>
            <person name="Sheffer M."/>
        </authorList>
    </citation>
    <scope>NUCLEOTIDE SEQUENCE</scope>
</reference>
<dbReference type="PROSITE" id="PS50994">
    <property type="entry name" value="INTEGRASE"/>
    <property type="match status" value="1"/>
</dbReference>
<gene>
    <name evidence="2" type="ORF">HNY73_009384</name>
</gene>